<dbReference type="Pfam" id="PF07933">
    <property type="entry name" value="DUF1681"/>
    <property type="match status" value="1"/>
</dbReference>
<dbReference type="InterPro" id="IPR012466">
    <property type="entry name" value="NECAP_PHear"/>
</dbReference>
<keyword evidence="3" id="KW-0254">Endocytosis</keyword>
<organism evidence="7 8">
    <name type="scientific">Parastrongyloides trichosuri</name>
    <name type="common">Possum-specific nematode worm</name>
    <dbReference type="NCBI Taxonomy" id="131310"/>
    <lineage>
        <taxon>Eukaryota</taxon>
        <taxon>Metazoa</taxon>
        <taxon>Ecdysozoa</taxon>
        <taxon>Nematoda</taxon>
        <taxon>Chromadorea</taxon>
        <taxon>Rhabditida</taxon>
        <taxon>Tylenchina</taxon>
        <taxon>Panagrolaimomorpha</taxon>
        <taxon>Strongyloidoidea</taxon>
        <taxon>Strongyloididae</taxon>
        <taxon>Parastrongyloides</taxon>
    </lineage>
</organism>
<comment type="similarity">
    <text evidence="1">Belongs to the NECAP family.</text>
</comment>
<keyword evidence="2" id="KW-0813">Transport</keyword>
<keyword evidence="7" id="KW-1185">Reference proteome</keyword>
<dbReference type="InterPro" id="IPR011993">
    <property type="entry name" value="PH-like_dom_sf"/>
</dbReference>
<accession>A0A0N4ZHP2</accession>
<dbReference type="SUPFAM" id="SSF50729">
    <property type="entry name" value="PH domain-like"/>
    <property type="match status" value="1"/>
</dbReference>
<dbReference type="PANTHER" id="PTHR12847">
    <property type="entry name" value="ATP-BINDING CASSETTE ABC TRANSPORTER-RELATED"/>
    <property type="match status" value="1"/>
</dbReference>
<evidence type="ECO:0000313" key="7">
    <source>
        <dbReference type="Proteomes" id="UP000038045"/>
    </source>
</evidence>
<sequence length="188" mass="20672">MDDYESIILVKPEVYIYRIPPLVTASGHKAADWKLDSPDWTGRMRLVSKGKKLELCLDDKSTGQLYAKAPIDSLESHAIEAVVDSSRYFVLQLRSDTGKSAFVGLGFADRSDSFDLNVALQDHFRSVQKEVEIDNTPKLDLGFKEGQTITVKIGNKTTTPRPKPASSSGGVVPLLPPPPSSSNRIRNT</sequence>
<dbReference type="AlphaFoldDB" id="A0A0N4ZHP2"/>
<evidence type="ECO:0000256" key="3">
    <source>
        <dbReference type="ARBA" id="ARBA00022583"/>
    </source>
</evidence>
<dbReference type="WBParaSite" id="PTRK_0000743800.1">
    <property type="protein sequence ID" value="PTRK_0000743800.1"/>
    <property type="gene ID" value="PTRK_0000743800"/>
</dbReference>
<dbReference type="FunFam" id="2.30.29.30:FF:000064">
    <property type="entry name" value="Adaptin ear-binding coat-associated protein 1"/>
    <property type="match status" value="1"/>
</dbReference>
<reference evidence="8" key="1">
    <citation type="submission" date="2017-02" db="UniProtKB">
        <authorList>
            <consortium name="WormBaseParasite"/>
        </authorList>
    </citation>
    <scope>IDENTIFICATION</scope>
</reference>
<evidence type="ECO:0000256" key="1">
    <source>
        <dbReference type="ARBA" id="ARBA00007736"/>
    </source>
</evidence>
<feature type="domain" description="NECAP PHear" evidence="6">
    <location>
        <begin position="4"/>
        <end position="154"/>
    </location>
</feature>
<dbReference type="Proteomes" id="UP000038045">
    <property type="component" value="Unplaced"/>
</dbReference>
<dbReference type="STRING" id="131310.A0A0N4ZHP2"/>
<protein>
    <submittedName>
        <fullName evidence="8">DUF1681 domain-containing protein</fullName>
    </submittedName>
</protein>
<feature type="region of interest" description="Disordered" evidence="5">
    <location>
        <begin position="153"/>
        <end position="188"/>
    </location>
</feature>
<dbReference type="GO" id="GO:0006897">
    <property type="term" value="P:endocytosis"/>
    <property type="evidence" value="ECO:0007669"/>
    <property type="project" value="UniProtKB-KW"/>
</dbReference>
<dbReference type="Gene3D" id="2.30.29.30">
    <property type="entry name" value="Pleckstrin-homology domain (PH domain)/Phosphotyrosine-binding domain (PTB)"/>
    <property type="match status" value="1"/>
</dbReference>
<name>A0A0N4ZHP2_PARTI</name>
<evidence type="ECO:0000256" key="5">
    <source>
        <dbReference type="SAM" id="MobiDB-lite"/>
    </source>
</evidence>
<dbReference type="GO" id="GO:0030125">
    <property type="term" value="C:clathrin vesicle coat"/>
    <property type="evidence" value="ECO:0007669"/>
    <property type="project" value="TreeGrafter"/>
</dbReference>
<evidence type="ECO:0000259" key="6">
    <source>
        <dbReference type="Pfam" id="PF07933"/>
    </source>
</evidence>
<keyword evidence="4" id="KW-0653">Protein transport</keyword>
<dbReference type="CDD" id="cd13228">
    <property type="entry name" value="PHear_NECAP"/>
    <property type="match status" value="1"/>
</dbReference>
<evidence type="ECO:0000256" key="4">
    <source>
        <dbReference type="ARBA" id="ARBA00022927"/>
    </source>
</evidence>
<evidence type="ECO:0000313" key="8">
    <source>
        <dbReference type="WBParaSite" id="PTRK_0000743800.1"/>
    </source>
</evidence>
<dbReference type="PANTHER" id="PTHR12847:SF9">
    <property type="entry name" value="NECAP-LIKE PROTEIN CG9132"/>
    <property type="match status" value="1"/>
</dbReference>
<proteinExistence type="inferred from homology"/>
<evidence type="ECO:0000256" key="2">
    <source>
        <dbReference type="ARBA" id="ARBA00022448"/>
    </source>
</evidence>
<dbReference type="GO" id="GO:0015031">
    <property type="term" value="P:protein transport"/>
    <property type="evidence" value="ECO:0007669"/>
    <property type="project" value="UniProtKB-KW"/>
</dbReference>